<organism evidence="1 2">
    <name type="scientific">Actinosynnema mirum (strain ATCC 29888 / DSM 43827 / JCM 3225 / NBRC 14064 / NCIMB 13271 / NRRL B-12336 / IMRU 3971 / 101)</name>
    <dbReference type="NCBI Taxonomy" id="446462"/>
    <lineage>
        <taxon>Bacteria</taxon>
        <taxon>Bacillati</taxon>
        <taxon>Actinomycetota</taxon>
        <taxon>Actinomycetes</taxon>
        <taxon>Pseudonocardiales</taxon>
        <taxon>Pseudonocardiaceae</taxon>
        <taxon>Actinosynnema</taxon>
    </lineage>
</organism>
<proteinExistence type="predicted"/>
<dbReference type="eggNOG" id="ENOG503410D">
    <property type="taxonomic scope" value="Bacteria"/>
</dbReference>
<gene>
    <name evidence="1" type="ordered locus">Amir_2419</name>
</gene>
<accession>C6WJY4</accession>
<dbReference type="EMBL" id="CP001630">
    <property type="protein sequence ID" value="ACU36359.1"/>
    <property type="molecule type" value="Genomic_DNA"/>
</dbReference>
<protein>
    <submittedName>
        <fullName evidence="1">Uncharacterized protein</fullName>
    </submittedName>
</protein>
<sequence>MGERGFDAQVLGRLTGWLSAERVHLLQRVMGGVDPGAVLSKHASGLAGLVTELPRVRAALHYHHRQGQPAVRLVNRMCANALRQVRAVRAVWEPDPVLERVARVLEEAHAAVVADQSGFRARAGGFAVELERAADEVPEVLRARFRQAWDGKLGPTAHDVLADEVACLLAAADRDLTALEQDLLTAEVPRDGDAAWELLLPPAGEYRVLGVVRGTSELVDLERFRAGAAQWPLREAGGLSWGRETARMRRFAESFTGGGEACLVGVVVTARDKPSAGRLARRTLVELLDQYLAGDRFAAPALEPRVLVTRVAGGTEEIGPSGRGTRRARPLTAPGLPDEVRRALRMAHLAARTDSPSATAALAWSAVEACGLGNRDELAAALALQSLRQAVVHTHRCVRLSVTTRLGYARNRAALAGSAVEQARAALPGRSGRHLEVLERRLYEAEVVRDAAVGERDRLTGVLEGGLARVAEHAPYRYRYHLDDLNRWVGALVDPESPLEELLEHLHPLAVRQARDWRGRLTSPQRCAKWLLRQQHRMTTVLDAVYATRNLTLHAGVFHGAADTVHGVGAVLVTDLVLEMLGNWYNTAGGAAGGGAAGGGAAGGESPEDGVGGAGVDLGAVVPAGVIAALARRQGRVLAGLSAGQDPSGLDFERLTGPDIAPWEG</sequence>
<keyword evidence="2" id="KW-1185">Reference proteome</keyword>
<dbReference type="RefSeq" id="WP_015801248.1">
    <property type="nucleotide sequence ID" value="NC_013093.1"/>
</dbReference>
<dbReference type="OrthoDB" id="3698479at2"/>
<dbReference type="Proteomes" id="UP000002213">
    <property type="component" value="Chromosome"/>
</dbReference>
<dbReference type="KEGG" id="ami:Amir_2419"/>
<evidence type="ECO:0000313" key="1">
    <source>
        <dbReference type="EMBL" id="ACU36359.1"/>
    </source>
</evidence>
<dbReference type="AlphaFoldDB" id="C6WJY4"/>
<evidence type="ECO:0000313" key="2">
    <source>
        <dbReference type="Proteomes" id="UP000002213"/>
    </source>
</evidence>
<dbReference type="HOGENOM" id="CLU_405376_0_0_11"/>
<name>C6WJY4_ACTMD</name>
<reference evidence="1 2" key="1">
    <citation type="journal article" date="2009" name="Stand. Genomic Sci.">
        <title>Complete genome sequence of Actinosynnema mirum type strain (101).</title>
        <authorList>
            <person name="Land M."/>
            <person name="Lapidus A."/>
            <person name="Mayilraj S."/>
            <person name="Chen F."/>
            <person name="Copeland A."/>
            <person name="Del Rio T.G."/>
            <person name="Nolan M."/>
            <person name="Lucas S."/>
            <person name="Tice H."/>
            <person name="Cheng J.F."/>
            <person name="Chertkov O."/>
            <person name="Bruce D."/>
            <person name="Goodwin L."/>
            <person name="Pitluck S."/>
            <person name="Rohde M."/>
            <person name="Goker M."/>
            <person name="Pati A."/>
            <person name="Ivanova N."/>
            <person name="Mavromatis K."/>
            <person name="Chen A."/>
            <person name="Palaniappan K."/>
            <person name="Hauser L."/>
            <person name="Chang Y.J."/>
            <person name="Jeffries C.C."/>
            <person name="Brettin T."/>
            <person name="Detter J.C."/>
            <person name="Han C."/>
            <person name="Chain P."/>
            <person name="Tindall B.J."/>
            <person name="Bristow J."/>
            <person name="Eisen J.A."/>
            <person name="Markowitz V."/>
            <person name="Hugenholtz P."/>
            <person name="Kyrpides N.C."/>
            <person name="Klenk H.P."/>
        </authorList>
    </citation>
    <scope>NUCLEOTIDE SEQUENCE [LARGE SCALE GENOMIC DNA]</scope>
    <source>
        <strain evidence="2">ATCC 29888 / DSM 43827 / JCM 3225 / NBRC 14064 / NCIMB 13271 / NRRL B-12336 / IMRU 3971 / 101</strain>
    </source>
</reference>
<dbReference type="STRING" id="446462.Amir_2419"/>